<evidence type="ECO:0000313" key="2">
    <source>
        <dbReference type="Proteomes" id="UP000000740"/>
    </source>
</evidence>
<dbReference type="EMBL" id="CP001365">
    <property type="protein sequence ID" value="ACM56520.1"/>
    <property type="molecule type" value="Genomic_DNA"/>
</dbReference>
<gene>
    <name evidence="1" type="ordered locus">Hlac_0922</name>
</gene>
<dbReference type="KEGG" id="hla:Hlac_0922"/>
<organism evidence="1 2">
    <name type="scientific">Halorubrum lacusprofundi (strain ATCC 49239 / DSM 5036 / JCM 8891 / ACAM 34)</name>
    <dbReference type="NCBI Taxonomy" id="416348"/>
    <lineage>
        <taxon>Archaea</taxon>
        <taxon>Methanobacteriati</taxon>
        <taxon>Methanobacteriota</taxon>
        <taxon>Stenosarchaea group</taxon>
        <taxon>Halobacteria</taxon>
        <taxon>Halobacteriales</taxon>
        <taxon>Haloferacaceae</taxon>
        <taxon>Halorubrum</taxon>
    </lineage>
</organism>
<dbReference type="AlphaFoldDB" id="B9LMD2"/>
<reference evidence="1 2" key="1">
    <citation type="journal article" date="2016" name="Stand. Genomic Sci.">
        <title>Complete genome sequence of the Antarctic Halorubrum lacusprofundi type strain ACAM 34.</title>
        <authorList>
            <person name="Anderson I.J."/>
            <person name="DasSarma P."/>
            <person name="Lucas S."/>
            <person name="Copeland A."/>
            <person name="Lapidus A."/>
            <person name="Del Rio T.G."/>
            <person name="Tice H."/>
            <person name="Dalin E."/>
            <person name="Bruce D.C."/>
            <person name="Goodwin L."/>
            <person name="Pitluck S."/>
            <person name="Sims D."/>
            <person name="Brettin T.S."/>
            <person name="Detter J.C."/>
            <person name="Han C.S."/>
            <person name="Larimer F."/>
            <person name="Hauser L."/>
            <person name="Land M."/>
            <person name="Ivanova N."/>
            <person name="Richardson P."/>
            <person name="Cavicchioli R."/>
            <person name="DasSarma S."/>
            <person name="Woese C.R."/>
            <person name="Kyrpides N.C."/>
        </authorList>
    </citation>
    <scope>NUCLEOTIDE SEQUENCE [LARGE SCALE GENOMIC DNA]</scope>
    <source>
        <strain evidence="2">ATCC 49239 / DSM 5036 / JCM 8891 / ACAM 34</strain>
    </source>
</reference>
<accession>B9LMD2</accession>
<sequence>MEAATRQSGEMDLLLAIAEINTLGRVLRRQDRLPYQGHHSTNEKI</sequence>
<dbReference type="Proteomes" id="UP000000740">
    <property type="component" value="Chromosome 1"/>
</dbReference>
<dbReference type="HOGENOM" id="CLU_3194387_0_0_2"/>
<name>B9LMD2_HALLT</name>
<evidence type="ECO:0000313" key="1">
    <source>
        <dbReference type="EMBL" id="ACM56520.1"/>
    </source>
</evidence>
<keyword evidence="2" id="KW-1185">Reference proteome</keyword>
<protein>
    <submittedName>
        <fullName evidence="1">Uncharacterized protein</fullName>
    </submittedName>
</protein>
<proteinExistence type="predicted"/>